<gene>
    <name evidence="2" type="ORF">KSP40_PGU019366</name>
</gene>
<organism evidence="2 3">
    <name type="scientific">Platanthera guangdongensis</name>
    <dbReference type="NCBI Taxonomy" id="2320717"/>
    <lineage>
        <taxon>Eukaryota</taxon>
        <taxon>Viridiplantae</taxon>
        <taxon>Streptophyta</taxon>
        <taxon>Embryophyta</taxon>
        <taxon>Tracheophyta</taxon>
        <taxon>Spermatophyta</taxon>
        <taxon>Magnoliopsida</taxon>
        <taxon>Liliopsida</taxon>
        <taxon>Asparagales</taxon>
        <taxon>Orchidaceae</taxon>
        <taxon>Orchidoideae</taxon>
        <taxon>Orchideae</taxon>
        <taxon>Orchidinae</taxon>
        <taxon>Platanthera</taxon>
    </lineage>
</organism>
<proteinExistence type="predicted"/>
<evidence type="ECO:0000256" key="1">
    <source>
        <dbReference type="SAM" id="MobiDB-lite"/>
    </source>
</evidence>
<feature type="region of interest" description="Disordered" evidence="1">
    <location>
        <begin position="1"/>
        <end position="57"/>
    </location>
</feature>
<dbReference type="Proteomes" id="UP001412067">
    <property type="component" value="Unassembled WGS sequence"/>
</dbReference>
<accession>A0ABR2MY30</accession>
<reference evidence="2 3" key="1">
    <citation type="journal article" date="2022" name="Nat. Plants">
        <title>Genomes of leafy and leafless Platanthera orchids illuminate the evolution of mycoheterotrophy.</title>
        <authorList>
            <person name="Li M.H."/>
            <person name="Liu K.W."/>
            <person name="Li Z."/>
            <person name="Lu H.C."/>
            <person name="Ye Q.L."/>
            <person name="Zhang D."/>
            <person name="Wang J.Y."/>
            <person name="Li Y.F."/>
            <person name="Zhong Z.M."/>
            <person name="Liu X."/>
            <person name="Yu X."/>
            <person name="Liu D.K."/>
            <person name="Tu X.D."/>
            <person name="Liu B."/>
            <person name="Hao Y."/>
            <person name="Liao X.Y."/>
            <person name="Jiang Y.T."/>
            <person name="Sun W.H."/>
            <person name="Chen J."/>
            <person name="Chen Y.Q."/>
            <person name="Ai Y."/>
            <person name="Zhai J.W."/>
            <person name="Wu S.S."/>
            <person name="Zhou Z."/>
            <person name="Hsiao Y.Y."/>
            <person name="Wu W.L."/>
            <person name="Chen Y.Y."/>
            <person name="Lin Y.F."/>
            <person name="Hsu J.L."/>
            <person name="Li C.Y."/>
            <person name="Wang Z.W."/>
            <person name="Zhao X."/>
            <person name="Zhong W.Y."/>
            <person name="Ma X.K."/>
            <person name="Ma L."/>
            <person name="Huang J."/>
            <person name="Chen G.Z."/>
            <person name="Huang M.Z."/>
            <person name="Huang L."/>
            <person name="Peng D.H."/>
            <person name="Luo Y.B."/>
            <person name="Zou S.Q."/>
            <person name="Chen S.P."/>
            <person name="Lan S."/>
            <person name="Tsai W.C."/>
            <person name="Van de Peer Y."/>
            <person name="Liu Z.J."/>
        </authorList>
    </citation>
    <scope>NUCLEOTIDE SEQUENCE [LARGE SCALE GENOMIC DNA]</scope>
    <source>
        <strain evidence="2">Lor288</strain>
    </source>
</reference>
<evidence type="ECO:0000313" key="2">
    <source>
        <dbReference type="EMBL" id="KAK8968846.1"/>
    </source>
</evidence>
<keyword evidence="3" id="KW-1185">Reference proteome</keyword>
<evidence type="ECO:0000313" key="3">
    <source>
        <dbReference type="Proteomes" id="UP001412067"/>
    </source>
</evidence>
<comment type="caution">
    <text evidence="2">The sequence shown here is derived from an EMBL/GenBank/DDBJ whole genome shotgun (WGS) entry which is preliminary data.</text>
</comment>
<name>A0ABR2MY30_9ASPA</name>
<sequence length="79" mass="8519">MRHSYSQGEQKESKLQGKPSTSSTAEQDLDVFLLGDLGSSDEGPDGGNDDDFDKLGGASIKAPFDMVMAVINRRSLRIT</sequence>
<feature type="compositionally biased region" description="Acidic residues" evidence="1">
    <location>
        <begin position="42"/>
        <end position="52"/>
    </location>
</feature>
<dbReference type="EMBL" id="JBBWWR010000003">
    <property type="protein sequence ID" value="KAK8968846.1"/>
    <property type="molecule type" value="Genomic_DNA"/>
</dbReference>
<protein>
    <submittedName>
        <fullName evidence="2">Uncharacterized protein</fullName>
    </submittedName>
</protein>